<evidence type="ECO:0000313" key="2">
    <source>
        <dbReference type="Proteomes" id="UP000474104"/>
    </source>
</evidence>
<dbReference type="InterPro" id="IPR008878">
    <property type="entry name" value="Transposase_IS66_Orf2"/>
</dbReference>
<name>A0A9X5C6M6_9FIRM</name>
<dbReference type="RefSeq" id="WP_162205497.1">
    <property type="nucleotide sequence ID" value="NZ_VIRB01000056.1"/>
</dbReference>
<feature type="non-terminal residue" evidence="1">
    <location>
        <position position="1"/>
    </location>
</feature>
<gene>
    <name evidence="1" type="primary">tnpB</name>
    <name evidence="1" type="ORF">FMM80_08570</name>
</gene>
<dbReference type="NCBIfam" id="NF033819">
    <property type="entry name" value="IS66_TnpB"/>
    <property type="match status" value="1"/>
</dbReference>
<sequence length="111" mass="12819">AACGATDFRKQISGLVSIVSMQFKLDPFQGTCVFIFCNKKRDSIKVLRYDKNGFLLAAKKLLDGMKFQWPRTPNEVKQISFQQVEWLLQGLKIEQEKAHHPVKRILENSCF</sequence>
<evidence type="ECO:0000313" key="1">
    <source>
        <dbReference type="EMBL" id="NDO68731.1"/>
    </source>
</evidence>
<dbReference type="EMBL" id="VIRB01000056">
    <property type="protein sequence ID" value="NDO68731.1"/>
    <property type="molecule type" value="Genomic_DNA"/>
</dbReference>
<comment type="caution">
    <text evidence="1">The sequence shown here is derived from an EMBL/GenBank/DDBJ whole genome shotgun (WGS) entry which is preliminary data.</text>
</comment>
<reference evidence="1 2" key="1">
    <citation type="submission" date="2019-07" db="EMBL/GenBank/DDBJ databases">
        <title>Draft genome sequences of 15 bacterial species constituting the stable defined intestinal microbiota of the GM15 gnotobiotic mouse model.</title>
        <authorList>
            <person name="Elie C."/>
            <person name="Mathieu A."/>
            <person name="Saliou A."/>
            <person name="Darnaud M."/>
            <person name="Leulier F."/>
            <person name="Tamellini A."/>
        </authorList>
    </citation>
    <scope>NUCLEOTIDE SEQUENCE [LARGE SCALE GENOMIC DNA]</scope>
    <source>
        <strain evidence="2">ASF 502</strain>
    </source>
</reference>
<accession>A0A9X5C6M6</accession>
<proteinExistence type="predicted"/>
<dbReference type="Proteomes" id="UP000474104">
    <property type="component" value="Unassembled WGS sequence"/>
</dbReference>
<dbReference type="PANTHER" id="PTHR36455">
    <property type="match status" value="1"/>
</dbReference>
<protein>
    <submittedName>
        <fullName evidence="1">IS66 family insertion sequence element accessory protein TnpB</fullName>
    </submittedName>
</protein>
<dbReference type="Pfam" id="PF05717">
    <property type="entry name" value="TnpB_IS66"/>
    <property type="match status" value="1"/>
</dbReference>
<organism evidence="1 2">
    <name type="scientific">Schaedlerella arabinosiphila</name>
    <dbReference type="NCBI Taxonomy" id="2044587"/>
    <lineage>
        <taxon>Bacteria</taxon>
        <taxon>Bacillati</taxon>
        <taxon>Bacillota</taxon>
        <taxon>Clostridia</taxon>
        <taxon>Lachnospirales</taxon>
        <taxon>Lachnospiraceae</taxon>
        <taxon>Schaedlerella</taxon>
    </lineage>
</organism>
<dbReference type="PANTHER" id="PTHR36455:SF1">
    <property type="entry name" value="BLR8292 PROTEIN"/>
    <property type="match status" value="1"/>
</dbReference>
<dbReference type="AlphaFoldDB" id="A0A9X5C6M6"/>